<dbReference type="InterPro" id="IPR021147">
    <property type="entry name" value="DUF697"/>
</dbReference>
<evidence type="ECO:0000256" key="3">
    <source>
        <dbReference type="ARBA" id="ARBA00022475"/>
    </source>
</evidence>
<proteinExistence type="inferred from homology"/>
<dbReference type="STRING" id="582899.Hden_1642"/>
<dbReference type="RefSeq" id="WP_013215608.1">
    <property type="nucleotide sequence ID" value="NC_014313.1"/>
</dbReference>
<evidence type="ECO:0000313" key="10">
    <source>
        <dbReference type="Proteomes" id="UP000002033"/>
    </source>
</evidence>
<protein>
    <recommendedName>
        <fullName evidence="11">TIGR01620 family protein</fullName>
    </recommendedName>
</protein>
<keyword evidence="4" id="KW-0997">Cell inner membrane</keyword>
<dbReference type="HOGENOM" id="CLU_057693_1_0_5"/>
<evidence type="ECO:0000256" key="4">
    <source>
        <dbReference type="ARBA" id="ARBA00022519"/>
    </source>
</evidence>
<dbReference type="Pfam" id="PF05128">
    <property type="entry name" value="DUF697"/>
    <property type="match status" value="1"/>
</dbReference>
<dbReference type="InterPro" id="IPR006507">
    <property type="entry name" value="UPF0283"/>
</dbReference>
<accession>D8JYJ7</accession>
<dbReference type="KEGG" id="hdn:Hden_1642"/>
<dbReference type="eggNOG" id="COG3768">
    <property type="taxonomic scope" value="Bacteria"/>
</dbReference>
<gene>
    <name evidence="9" type="ordered locus">Hden_1642</name>
</gene>
<sequence length="346" mass="37869">MTFENDVPPPRKPRVFKPDDVAAEAQVDDIAREGGAVTARRAARVPTRHLTVTDINRGFRFGSIIFSAVAALASLAAGLWFVRFVSVALERQDWVGWLAFALMSIIVIALLGIVLRELIGFRRLARLSKLRALVKSAVAKPERASEHAAVNALLSHYRGRADLAWGLARVRDHLGDVLEPTELLRLADRELLHPIDGEARRVILKSGKRVATVSALSPIMWIAMAFVLVENVRMFRAIAGLYGGRPGVLGALRLARLVVGHVIATGGIAMTDDLLGQFVGQDVLRRLSRRLGEGAFNGALTARLGVVAVEVTRPLPYLDAEPLRVREIFSELIRSLRGSEKADKPQ</sequence>
<dbReference type="OrthoDB" id="9816060at2"/>
<evidence type="ECO:0000256" key="6">
    <source>
        <dbReference type="ARBA" id="ARBA00022989"/>
    </source>
</evidence>
<dbReference type="Proteomes" id="UP000002033">
    <property type="component" value="Chromosome"/>
</dbReference>
<comment type="subcellular location">
    <subcellularLocation>
        <location evidence="1">Cell inner membrane</location>
        <topology evidence="1">Multi-pass membrane protein</topology>
    </subcellularLocation>
</comment>
<organism evidence="9 10">
    <name type="scientific">Hyphomicrobium denitrificans (strain ATCC 51888 / DSM 1869 / NCIMB 11706 / TK 0415)</name>
    <dbReference type="NCBI Taxonomy" id="582899"/>
    <lineage>
        <taxon>Bacteria</taxon>
        <taxon>Pseudomonadati</taxon>
        <taxon>Pseudomonadota</taxon>
        <taxon>Alphaproteobacteria</taxon>
        <taxon>Hyphomicrobiales</taxon>
        <taxon>Hyphomicrobiaceae</taxon>
        <taxon>Hyphomicrobium</taxon>
    </lineage>
</organism>
<dbReference type="PANTHER" id="PTHR39342:SF1">
    <property type="entry name" value="UPF0283 MEMBRANE PROTEIN YCJF"/>
    <property type="match status" value="1"/>
</dbReference>
<evidence type="ECO:0008006" key="11">
    <source>
        <dbReference type="Google" id="ProtNLM"/>
    </source>
</evidence>
<keyword evidence="7 8" id="KW-0472">Membrane</keyword>
<dbReference type="PANTHER" id="PTHR39342">
    <property type="entry name" value="UPF0283 MEMBRANE PROTEIN YCJF"/>
    <property type="match status" value="1"/>
</dbReference>
<feature type="transmembrane region" description="Helical" evidence="8">
    <location>
        <begin position="58"/>
        <end position="82"/>
    </location>
</feature>
<evidence type="ECO:0000256" key="5">
    <source>
        <dbReference type="ARBA" id="ARBA00022692"/>
    </source>
</evidence>
<dbReference type="NCBIfam" id="TIGR01620">
    <property type="entry name" value="hyp_HI0043"/>
    <property type="match status" value="1"/>
</dbReference>
<feature type="transmembrane region" description="Helical" evidence="8">
    <location>
        <begin position="210"/>
        <end position="229"/>
    </location>
</feature>
<evidence type="ECO:0000256" key="8">
    <source>
        <dbReference type="SAM" id="Phobius"/>
    </source>
</evidence>
<evidence type="ECO:0000256" key="1">
    <source>
        <dbReference type="ARBA" id="ARBA00004429"/>
    </source>
</evidence>
<keyword evidence="3" id="KW-1003">Cell membrane</keyword>
<feature type="transmembrane region" description="Helical" evidence="8">
    <location>
        <begin position="94"/>
        <end position="119"/>
    </location>
</feature>
<name>D8JYJ7_HYPDA</name>
<keyword evidence="5 8" id="KW-0812">Transmembrane</keyword>
<evidence type="ECO:0000256" key="7">
    <source>
        <dbReference type="ARBA" id="ARBA00023136"/>
    </source>
</evidence>
<evidence type="ECO:0000256" key="2">
    <source>
        <dbReference type="ARBA" id="ARBA00008255"/>
    </source>
</evidence>
<keyword evidence="6 8" id="KW-1133">Transmembrane helix</keyword>
<reference evidence="10" key="1">
    <citation type="journal article" date="2011" name="J. Bacteriol.">
        <title>Genome sequences of eight morphologically diverse alphaproteobacteria.</title>
        <authorList>
            <consortium name="US DOE Joint Genome Institute"/>
            <person name="Brown P.J."/>
            <person name="Kysela D.T."/>
            <person name="Buechlein A."/>
            <person name="Hemmerich C."/>
            <person name="Brun Y.V."/>
        </authorList>
    </citation>
    <scope>NUCLEOTIDE SEQUENCE [LARGE SCALE GENOMIC DNA]</scope>
    <source>
        <strain evidence="10">ATCC 51888 / DSM 1869 / NCIB 11706 / TK 0415</strain>
    </source>
</reference>
<dbReference type="AlphaFoldDB" id="D8JYJ7"/>
<keyword evidence="10" id="KW-1185">Reference proteome</keyword>
<evidence type="ECO:0000313" key="9">
    <source>
        <dbReference type="EMBL" id="ADJ23449.1"/>
    </source>
</evidence>
<comment type="similarity">
    <text evidence="2">Belongs to the UPF0283 family.</text>
</comment>
<dbReference type="GO" id="GO:0005886">
    <property type="term" value="C:plasma membrane"/>
    <property type="evidence" value="ECO:0007669"/>
    <property type="project" value="UniProtKB-SubCell"/>
</dbReference>
<dbReference type="EMBL" id="CP002083">
    <property type="protein sequence ID" value="ADJ23449.1"/>
    <property type="molecule type" value="Genomic_DNA"/>
</dbReference>